<evidence type="ECO:0000313" key="2">
    <source>
        <dbReference type="Proteomes" id="UP000008068"/>
    </source>
</evidence>
<dbReference type="EMBL" id="GL379797">
    <property type="protein sequence ID" value="EGT32483.1"/>
    <property type="molecule type" value="Genomic_DNA"/>
</dbReference>
<dbReference type="HOGENOM" id="CLU_814389_0_0_1"/>
<accession>G0MJT6</accession>
<protein>
    <submittedName>
        <fullName evidence="1">Uncharacterized protein</fullName>
    </submittedName>
</protein>
<organism evidence="2">
    <name type="scientific">Caenorhabditis brenneri</name>
    <name type="common">Nematode worm</name>
    <dbReference type="NCBI Taxonomy" id="135651"/>
    <lineage>
        <taxon>Eukaryota</taxon>
        <taxon>Metazoa</taxon>
        <taxon>Ecdysozoa</taxon>
        <taxon>Nematoda</taxon>
        <taxon>Chromadorea</taxon>
        <taxon>Rhabditida</taxon>
        <taxon>Rhabditina</taxon>
        <taxon>Rhabditomorpha</taxon>
        <taxon>Rhabditoidea</taxon>
        <taxon>Rhabditidae</taxon>
        <taxon>Peloderinae</taxon>
        <taxon>Caenorhabditis</taxon>
    </lineage>
</organism>
<dbReference type="AlphaFoldDB" id="G0MJT6"/>
<keyword evidence="2" id="KW-1185">Reference proteome</keyword>
<dbReference type="InParanoid" id="G0MJT6"/>
<dbReference type="Proteomes" id="UP000008068">
    <property type="component" value="Unassembled WGS sequence"/>
</dbReference>
<sequence>MEKETEREAKVKECIQRFIAFDERCLKIEYLEKCTMEDMNQFLREQDIADSRIDNYEETFFGIKPNQRLDNMDLDEKMDRIDKIISECSKKDAEMIFNHISQKYGLSRNCMMAESKNKPNKPNQKLKDECIRRYFGYDDKCRYLVDFLDSRDLRRTPMRDMKRQLETYDANELKQFLRELVPCEQRREREAKIEECIHTHLEFHYRCSNLENNKILNYRGQQNFEDVLQYLKTCSMEELEEFISTTERTNDRLDSYEETFLSKTYMHPEVENTLYDPDTVTQTKMNKKQRKLLDECILLYFLYDDKCRKYPELITKTDMKRVPMRQKKYSSKVINFINKNI</sequence>
<proteinExistence type="predicted"/>
<gene>
    <name evidence="1" type="ORF">CAEBREN_23240</name>
</gene>
<name>G0MJT6_CAEBE</name>
<evidence type="ECO:0000313" key="1">
    <source>
        <dbReference type="EMBL" id="EGT32483.1"/>
    </source>
</evidence>
<reference evidence="2" key="1">
    <citation type="submission" date="2011-07" db="EMBL/GenBank/DDBJ databases">
        <authorList>
            <consortium name="Caenorhabditis brenneri Sequencing and Analysis Consortium"/>
            <person name="Wilson R.K."/>
        </authorList>
    </citation>
    <scope>NUCLEOTIDE SEQUENCE [LARGE SCALE GENOMIC DNA]</scope>
    <source>
        <strain evidence="2">PB2801</strain>
    </source>
</reference>